<reference evidence="1" key="2">
    <citation type="journal article" date="2021" name="PeerJ">
        <title>Extensive microbial diversity within the chicken gut microbiome revealed by metagenomics and culture.</title>
        <authorList>
            <person name="Gilroy R."/>
            <person name="Ravi A."/>
            <person name="Getino M."/>
            <person name="Pursley I."/>
            <person name="Horton D.L."/>
            <person name="Alikhan N.F."/>
            <person name="Baker D."/>
            <person name="Gharbi K."/>
            <person name="Hall N."/>
            <person name="Watson M."/>
            <person name="Adriaenssens E.M."/>
            <person name="Foster-Nyarko E."/>
            <person name="Jarju S."/>
            <person name="Secka A."/>
            <person name="Antonio M."/>
            <person name="Oren A."/>
            <person name="Chaudhuri R.R."/>
            <person name="La Ragione R."/>
            <person name="Hildebrand F."/>
            <person name="Pallen M.J."/>
        </authorList>
    </citation>
    <scope>NUCLEOTIDE SEQUENCE</scope>
    <source>
        <strain evidence="1">ChiSxjej1B13-7041</strain>
    </source>
</reference>
<reference evidence="1" key="1">
    <citation type="submission" date="2020-10" db="EMBL/GenBank/DDBJ databases">
        <authorList>
            <person name="Gilroy R."/>
        </authorList>
    </citation>
    <scope>NUCLEOTIDE SEQUENCE</scope>
    <source>
        <strain evidence="1">ChiSxjej1B13-7041</strain>
    </source>
</reference>
<dbReference type="PROSITE" id="PS51257">
    <property type="entry name" value="PROKAR_LIPOPROTEIN"/>
    <property type="match status" value="1"/>
</dbReference>
<gene>
    <name evidence="1" type="ORF">IAB98_04845</name>
</gene>
<dbReference type="InterPro" id="IPR025648">
    <property type="entry name" value="DUF4358"/>
</dbReference>
<dbReference type="AlphaFoldDB" id="A0A9D1JF98"/>
<proteinExistence type="predicted"/>
<accession>A0A9D1JF98</accession>
<dbReference type="Proteomes" id="UP000886841">
    <property type="component" value="Unassembled WGS sequence"/>
</dbReference>
<evidence type="ECO:0000313" key="2">
    <source>
        <dbReference type="Proteomes" id="UP000886841"/>
    </source>
</evidence>
<dbReference type="Pfam" id="PF14270">
    <property type="entry name" value="DUF4358"/>
    <property type="match status" value="1"/>
</dbReference>
<evidence type="ECO:0000313" key="1">
    <source>
        <dbReference type="EMBL" id="HIR92728.1"/>
    </source>
</evidence>
<name>A0A9D1JF98_9FIRM</name>
<protein>
    <submittedName>
        <fullName evidence="1">DUF4358 domain-containing protein</fullName>
    </submittedName>
</protein>
<sequence>MKHHWRPAAILCLCGALLFGAVSCGREQQGSDQSQQQEIKDVSVAEIERAVAEAYGENYIPSMEYSQEELKSVFGVEPELCQEFVAKGPMISVHIDTFVAVKAQEGKAGEVQQALEAYKEKLLNETLQYPMNLPKIQAAQIKTYGDYVFYLMLGMVDDPEIDTEEEQLQAFEEQNEIAVKAIEEVLYGI</sequence>
<dbReference type="EMBL" id="DVHU01000044">
    <property type="protein sequence ID" value="HIR92728.1"/>
    <property type="molecule type" value="Genomic_DNA"/>
</dbReference>
<organism evidence="1 2">
    <name type="scientific">Candidatus Egerieimonas intestinavium</name>
    <dbReference type="NCBI Taxonomy" id="2840777"/>
    <lineage>
        <taxon>Bacteria</taxon>
        <taxon>Bacillati</taxon>
        <taxon>Bacillota</taxon>
        <taxon>Clostridia</taxon>
        <taxon>Lachnospirales</taxon>
        <taxon>Lachnospiraceae</taxon>
        <taxon>Lachnospiraceae incertae sedis</taxon>
        <taxon>Candidatus Egerieimonas</taxon>
    </lineage>
</organism>
<comment type="caution">
    <text evidence="1">The sequence shown here is derived from an EMBL/GenBank/DDBJ whole genome shotgun (WGS) entry which is preliminary data.</text>
</comment>